<dbReference type="SUPFAM" id="SSF55120">
    <property type="entry name" value="Pseudouridine synthase"/>
    <property type="match status" value="1"/>
</dbReference>
<dbReference type="PIRSF" id="PIRSF001430">
    <property type="entry name" value="tRNA_psdUrid_synth"/>
    <property type="match status" value="1"/>
</dbReference>
<name>A0A2V1K428_9BURK</name>
<feature type="domain" description="Pseudouridine synthase I TruA alpha/beta" evidence="8">
    <location>
        <begin position="142"/>
        <end position="246"/>
    </location>
</feature>
<keyword evidence="2 4" id="KW-0819">tRNA processing</keyword>
<keyword evidence="3 4" id="KW-0413">Isomerase</keyword>
<dbReference type="Gene3D" id="3.30.70.660">
    <property type="entry name" value="Pseudouridine synthase I, catalytic domain, C-terminal subdomain"/>
    <property type="match status" value="1"/>
</dbReference>
<proteinExistence type="inferred from homology"/>
<comment type="function">
    <text evidence="4">Formation of pseudouridine at positions 38, 39 and 40 in the anticodon stem and loop of transfer RNAs.</text>
</comment>
<comment type="caution">
    <text evidence="4">Lacks conserved residue(s) required for the propagation of feature annotation.</text>
</comment>
<dbReference type="InterPro" id="IPR020095">
    <property type="entry name" value="PsdUridine_synth_TruA_C"/>
</dbReference>
<dbReference type="PANTHER" id="PTHR11142:SF0">
    <property type="entry name" value="TRNA PSEUDOURIDINE SYNTHASE-LIKE 1"/>
    <property type="match status" value="1"/>
</dbReference>
<dbReference type="EC" id="5.4.99.12" evidence="4"/>
<comment type="caution">
    <text evidence="9">The sequence shown here is derived from an EMBL/GenBank/DDBJ whole genome shotgun (WGS) entry which is preliminary data.</text>
</comment>
<reference evidence="10" key="1">
    <citation type="submission" date="2018-05" db="EMBL/GenBank/DDBJ databases">
        <authorList>
            <person name="Li Y."/>
        </authorList>
    </citation>
    <scope>NUCLEOTIDE SEQUENCE [LARGE SCALE GENOMIC DNA]</scope>
    <source>
        <strain evidence="10">3d-2-2</strain>
    </source>
</reference>
<dbReference type="GO" id="GO:0003723">
    <property type="term" value="F:RNA binding"/>
    <property type="evidence" value="ECO:0007669"/>
    <property type="project" value="InterPro"/>
</dbReference>
<dbReference type="PANTHER" id="PTHR11142">
    <property type="entry name" value="PSEUDOURIDYLATE SYNTHASE"/>
    <property type="match status" value="1"/>
</dbReference>
<comment type="subunit">
    <text evidence="4">Homodimer.</text>
</comment>
<dbReference type="EMBL" id="QETA01000003">
    <property type="protein sequence ID" value="PWF23198.1"/>
    <property type="molecule type" value="Genomic_DNA"/>
</dbReference>
<dbReference type="GO" id="GO:0160147">
    <property type="term" value="F:tRNA pseudouridine(38-40) synthase activity"/>
    <property type="evidence" value="ECO:0007669"/>
    <property type="project" value="UniProtKB-EC"/>
</dbReference>
<dbReference type="GO" id="GO:0031119">
    <property type="term" value="P:tRNA pseudouridine synthesis"/>
    <property type="evidence" value="ECO:0007669"/>
    <property type="project" value="UniProtKB-UniRule"/>
</dbReference>
<evidence type="ECO:0000256" key="1">
    <source>
        <dbReference type="ARBA" id="ARBA00009375"/>
    </source>
</evidence>
<evidence type="ECO:0000256" key="4">
    <source>
        <dbReference type="HAMAP-Rule" id="MF_00171"/>
    </source>
</evidence>
<evidence type="ECO:0000256" key="6">
    <source>
        <dbReference type="PIRSR" id="PIRSR001430-2"/>
    </source>
</evidence>
<dbReference type="NCBIfam" id="TIGR00071">
    <property type="entry name" value="hisT_truA"/>
    <property type="match status" value="1"/>
</dbReference>
<feature type="domain" description="Pseudouridine synthase I TruA alpha/beta" evidence="8">
    <location>
        <begin position="8"/>
        <end position="102"/>
    </location>
</feature>
<evidence type="ECO:0000259" key="8">
    <source>
        <dbReference type="Pfam" id="PF01416"/>
    </source>
</evidence>
<dbReference type="Gene3D" id="3.30.70.580">
    <property type="entry name" value="Pseudouridine synthase I, catalytic domain, N-terminal subdomain"/>
    <property type="match status" value="1"/>
</dbReference>
<dbReference type="CDD" id="cd02570">
    <property type="entry name" value="PseudoU_synth_EcTruA"/>
    <property type="match status" value="1"/>
</dbReference>
<accession>A0A2V1K428</accession>
<dbReference type="HAMAP" id="MF_00171">
    <property type="entry name" value="TruA"/>
    <property type="match status" value="1"/>
</dbReference>
<dbReference type="Proteomes" id="UP000245212">
    <property type="component" value="Unassembled WGS sequence"/>
</dbReference>
<feature type="active site" description="Nucleophile" evidence="4 5">
    <location>
        <position position="51"/>
    </location>
</feature>
<evidence type="ECO:0000256" key="2">
    <source>
        <dbReference type="ARBA" id="ARBA00022694"/>
    </source>
</evidence>
<dbReference type="AlphaFoldDB" id="A0A2V1K428"/>
<dbReference type="RefSeq" id="WP_109061811.1">
    <property type="nucleotide sequence ID" value="NZ_QETA01000003.1"/>
</dbReference>
<evidence type="ECO:0000256" key="7">
    <source>
        <dbReference type="RuleBase" id="RU003792"/>
    </source>
</evidence>
<comment type="similarity">
    <text evidence="1 4 7">Belongs to the tRNA pseudouridine synthase TruA family.</text>
</comment>
<dbReference type="FunFam" id="3.30.70.580:FF:000001">
    <property type="entry name" value="tRNA pseudouridine synthase A"/>
    <property type="match status" value="1"/>
</dbReference>
<evidence type="ECO:0000313" key="9">
    <source>
        <dbReference type="EMBL" id="PWF23198.1"/>
    </source>
</evidence>
<dbReference type="InterPro" id="IPR020097">
    <property type="entry name" value="PsdUridine_synth_TruA_a/b_dom"/>
</dbReference>
<gene>
    <name evidence="4" type="primary">truA</name>
    <name evidence="9" type="ORF">DD235_09415</name>
</gene>
<comment type="catalytic activity">
    <reaction evidence="4 7">
        <text>uridine(38/39/40) in tRNA = pseudouridine(38/39/40) in tRNA</text>
        <dbReference type="Rhea" id="RHEA:22376"/>
        <dbReference type="Rhea" id="RHEA-COMP:10085"/>
        <dbReference type="Rhea" id="RHEA-COMP:10087"/>
        <dbReference type="ChEBI" id="CHEBI:65314"/>
        <dbReference type="ChEBI" id="CHEBI:65315"/>
        <dbReference type="EC" id="5.4.99.12"/>
    </reaction>
</comment>
<protein>
    <recommendedName>
        <fullName evidence="4">tRNA pseudouridine synthase A</fullName>
        <ecNumber evidence="4">5.4.99.12</ecNumber>
    </recommendedName>
    <alternativeName>
        <fullName evidence="4">tRNA pseudouridine(38-40) synthase</fullName>
    </alternativeName>
    <alternativeName>
        <fullName evidence="4">tRNA pseudouridylate synthase I</fullName>
    </alternativeName>
    <alternativeName>
        <fullName evidence="4">tRNA-uridine isomerase I</fullName>
    </alternativeName>
</protein>
<organism evidence="9 10">
    <name type="scientific">Corticimicrobacter populi</name>
    <dbReference type="NCBI Taxonomy" id="2175229"/>
    <lineage>
        <taxon>Bacteria</taxon>
        <taxon>Pseudomonadati</taxon>
        <taxon>Pseudomonadota</taxon>
        <taxon>Betaproteobacteria</taxon>
        <taxon>Burkholderiales</taxon>
        <taxon>Alcaligenaceae</taxon>
        <taxon>Corticimicrobacter</taxon>
    </lineage>
</organism>
<keyword evidence="10" id="KW-1185">Reference proteome</keyword>
<dbReference type="InterPro" id="IPR001406">
    <property type="entry name" value="PsdUridine_synth_TruA"/>
</dbReference>
<dbReference type="InterPro" id="IPR020094">
    <property type="entry name" value="TruA/RsuA/RluB/E/F_N"/>
</dbReference>
<dbReference type="Pfam" id="PF01416">
    <property type="entry name" value="PseudoU_synth_1"/>
    <property type="match status" value="2"/>
</dbReference>
<evidence type="ECO:0000313" key="10">
    <source>
        <dbReference type="Proteomes" id="UP000245212"/>
    </source>
</evidence>
<sequence>MRIALGIAYDGRPWQGWQTQPNGRTVQDTLLNALQAFAHHPVELVCAGRTDTGVHAVGQVVHLDTPLDRRMESWVRGLNAHLPDSVAVLWAQVVAPEFHARFSAQSRTYHYVLHQSRVRSPLWAGRAGWAFRPLDIEAMRTAAQVLLGTHDFSSFRSSQCQAAHPVRTMHQLDIESRGERDQWVVLTFRANAFLHHMVRNIVGALVLIGQGRQQMDMAELLAARDRTRAAPTFAADGLYLAAAEYPREFGLPEQDADASLLPLIGC</sequence>
<evidence type="ECO:0000256" key="5">
    <source>
        <dbReference type="PIRSR" id="PIRSR001430-1"/>
    </source>
</evidence>
<evidence type="ECO:0000256" key="3">
    <source>
        <dbReference type="ARBA" id="ARBA00023235"/>
    </source>
</evidence>
<feature type="binding site" evidence="4 6">
    <location>
        <position position="109"/>
    </location>
    <ligand>
        <name>substrate</name>
    </ligand>
</feature>
<dbReference type="InterPro" id="IPR020103">
    <property type="entry name" value="PsdUridine_synth_cat_dom_sf"/>
</dbReference>